<feature type="transmembrane region" description="Helical" evidence="2">
    <location>
        <begin position="265"/>
        <end position="284"/>
    </location>
</feature>
<reference evidence="3 4" key="1">
    <citation type="journal article" date="2007" name="Nature">
        <title>Light stimulates growth of proteorhodopsin-containing marine Flavobacteria.</title>
        <authorList>
            <person name="Gomez-Consarnau L."/>
            <person name="Gonzalez J.M."/>
            <person name="Coll-Llado M."/>
            <person name="Gourdon P."/>
            <person name="Pascher T."/>
            <person name="Neutze R."/>
            <person name="Pedros-Alio C."/>
            <person name="Pinhassi J."/>
        </authorList>
    </citation>
    <scope>NUCLEOTIDE SEQUENCE [LARGE SCALE GENOMIC DNA]</scope>
    <source>
        <strain evidence="3 4">MED217</strain>
    </source>
</reference>
<accession>A3XNW1</accession>
<feature type="transmembrane region" description="Helical" evidence="2">
    <location>
        <begin position="166"/>
        <end position="187"/>
    </location>
</feature>
<feature type="transmembrane region" description="Helical" evidence="2">
    <location>
        <begin position="305"/>
        <end position="329"/>
    </location>
</feature>
<dbReference type="OrthoDB" id="1490711at2"/>
<keyword evidence="2" id="KW-1133">Transmembrane helix</keyword>
<comment type="caution">
    <text evidence="3">The sequence shown here is derived from an EMBL/GenBank/DDBJ whole genome shotgun (WGS) entry which is preliminary data.</text>
</comment>
<evidence type="ECO:0000313" key="3">
    <source>
        <dbReference type="EMBL" id="EAQ48766.1"/>
    </source>
</evidence>
<evidence type="ECO:0000256" key="2">
    <source>
        <dbReference type="SAM" id="Phobius"/>
    </source>
</evidence>
<feature type="transmembrane region" description="Helical" evidence="2">
    <location>
        <begin position="37"/>
        <end position="56"/>
    </location>
</feature>
<keyword evidence="1" id="KW-0813">Transport</keyword>
<keyword evidence="2" id="KW-0472">Membrane</keyword>
<evidence type="ECO:0000313" key="4">
    <source>
        <dbReference type="Proteomes" id="UP000001601"/>
    </source>
</evidence>
<proteinExistence type="predicted"/>
<dbReference type="AlphaFoldDB" id="A3XNW1"/>
<dbReference type="eggNOG" id="COG0679">
    <property type="taxonomic scope" value="Bacteria"/>
</dbReference>
<feature type="transmembrane region" description="Helical" evidence="2">
    <location>
        <begin position="207"/>
        <end position="225"/>
    </location>
</feature>
<dbReference type="STRING" id="398720.MED217_09465"/>
<feature type="transmembrane region" description="Helical" evidence="2">
    <location>
        <begin position="62"/>
        <end position="85"/>
    </location>
</feature>
<feature type="transmembrane region" description="Helical" evidence="2">
    <location>
        <begin position="237"/>
        <end position="259"/>
    </location>
</feature>
<feature type="transmembrane region" description="Helical" evidence="2">
    <location>
        <begin position="127"/>
        <end position="145"/>
    </location>
</feature>
<feature type="transmembrane region" description="Helical" evidence="2">
    <location>
        <begin position="97"/>
        <end position="115"/>
    </location>
</feature>
<evidence type="ECO:0000256" key="1">
    <source>
        <dbReference type="ARBA" id="ARBA00022448"/>
    </source>
</evidence>
<feature type="transmembrane region" description="Helical" evidence="2">
    <location>
        <begin position="335"/>
        <end position="356"/>
    </location>
</feature>
<organism evidence="3 4">
    <name type="scientific">Leeuwenhoekiella blandensis (strain CECT 7118 / CCUG 51940 / KCTC 22103 / MED217)</name>
    <name type="common">Flavobacterium sp. (strain MED217)</name>
    <dbReference type="NCBI Taxonomy" id="398720"/>
    <lineage>
        <taxon>Bacteria</taxon>
        <taxon>Pseudomonadati</taxon>
        <taxon>Bacteroidota</taxon>
        <taxon>Flavobacteriia</taxon>
        <taxon>Flavobacteriales</taxon>
        <taxon>Flavobacteriaceae</taxon>
        <taxon>Leeuwenhoekiella</taxon>
    </lineage>
</organism>
<dbReference type="EMBL" id="AANC01000007">
    <property type="protein sequence ID" value="EAQ48766.1"/>
    <property type="molecule type" value="Genomic_DNA"/>
</dbReference>
<gene>
    <name evidence="3" type="ORF">MED217_09465</name>
</gene>
<dbReference type="PANTHER" id="PTHR36838:SF3">
    <property type="entry name" value="TRANSPORTER AUXIN EFFLUX CARRIER EC FAMILY"/>
    <property type="match status" value="1"/>
</dbReference>
<dbReference type="HOGENOM" id="CLU_745429_0_0_10"/>
<dbReference type="PANTHER" id="PTHR36838">
    <property type="entry name" value="AUXIN EFFLUX CARRIER FAMILY PROTEIN"/>
    <property type="match status" value="1"/>
</dbReference>
<sequence>MDINLQKTFLFLLFIGIGLLLKVKLKDKSELAGIKVIILNLALPATIFIALLGVNIEASLLLLPLIALLLNVVLFFVTPLVFPVLGIKRGTPNFRTGQLLVSSLAPGLSCFPFILEYLGDSYLAKAAMADLGNKVFVLLILYLVAMRWHYKTQEIQNTSNKAKLKSLCIAMVSEPVNIFILVALVLLSFGLHMESLPFIVSESLSRLSLLMTPLVLLFIGLSVKIKKRQFAQIISVLLLRAGIVVLLGIGLISLANITIAQDRLLLLAFGLSACSFWPFAHIAAVDAQEKRVLNFRKTFNQNFAINILAISFPLSVVLILGILSAGTLFANIDTMLLLATSLITGGLVYPGFMLLVKKKSLAQTKTLDQDVDEPYNLKRVTEN</sequence>
<dbReference type="RefSeq" id="WP_009780267.1">
    <property type="nucleotide sequence ID" value="NZ_CH672395.1"/>
</dbReference>
<keyword evidence="4" id="KW-1185">Reference proteome</keyword>
<name>A3XNW1_LEEBM</name>
<keyword evidence="2" id="KW-0812">Transmembrane</keyword>
<evidence type="ECO:0008006" key="5">
    <source>
        <dbReference type="Google" id="ProtNLM"/>
    </source>
</evidence>
<protein>
    <recommendedName>
        <fullName evidence="5">Permease</fullName>
    </recommendedName>
</protein>
<feature type="transmembrane region" description="Helical" evidence="2">
    <location>
        <begin position="6"/>
        <end position="25"/>
    </location>
</feature>
<dbReference type="Proteomes" id="UP000001601">
    <property type="component" value="Unassembled WGS sequence"/>
</dbReference>